<reference evidence="2" key="2">
    <citation type="submission" date="2015-01" db="EMBL/GenBank/DDBJ databases">
        <title>Evolutionary Origins and Diversification of the Mycorrhizal Mutualists.</title>
        <authorList>
            <consortium name="DOE Joint Genome Institute"/>
            <consortium name="Mycorrhizal Genomics Consortium"/>
            <person name="Kohler A."/>
            <person name="Kuo A."/>
            <person name="Nagy L.G."/>
            <person name="Floudas D."/>
            <person name="Copeland A."/>
            <person name="Barry K.W."/>
            <person name="Cichocki N."/>
            <person name="Veneault-Fourrey C."/>
            <person name="LaButti K."/>
            <person name="Lindquist E.A."/>
            <person name="Lipzen A."/>
            <person name="Lundell T."/>
            <person name="Morin E."/>
            <person name="Murat C."/>
            <person name="Riley R."/>
            <person name="Ohm R."/>
            <person name="Sun H."/>
            <person name="Tunlid A."/>
            <person name="Henrissat B."/>
            <person name="Grigoriev I.V."/>
            <person name="Hibbett D.S."/>
            <person name="Martin F."/>
        </authorList>
    </citation>
    <scope>NUCLEOTIDE SEQUENCE [LARGE SCALE GENOMIC DNA]</scope>
    <source>
        <strain evidence="2">h7</strain>
    </source>
</reference>
<keyword evidence="2" id="KW-1185">Reference proteome</keyword>
<accession>A0A0C3C8E3</accession>
<evidence type="ECO:0000313" key="1">
    <source>
        <dbReference type="EMBL" id="KIM40499.1"/>
    </source>
</evidence>
<name>A0A0C3C8E3_HEBCY</name>
<gene>
    <name evidence="1" type="ORF">M413DRAFT_445948</name>
</gene>
<reference evidence="1 2" key="1">
    <citation type="submission" date="2014-04" db="EMBL/GenBank/DDBJ databases">
        <authorList>
            <consortium name="DOE Joint Genome Institute"/>
            <person name="Kuo A."/>
            <person name="Gay G."/>
            <person name="Dore J."/>
            <person name="Kohler A."/>
            <person name="Nagy L.G."/>
            <person name="Floudas D."/>
            <person name="Copeland A."/>
            <person name="Barry K.W."/>
            <person name="Cichocki N."/>
            <person name="Veneault-Fourrey C."/>
            <person name="LaButti K."/>
            <person name="Lindquist E.A."/>
            <person name="Lipzen A."/>
            <person name="Lundell T."/>
            <person name="Morin E."/>
            <person name="Murat C."/>
            <person name="Sun H."/>
            <person name="Tunlid A."/>
            <person name="Henrissat B."/>
            <person name="Grigoriev I.V."/>
            <person name="Hibbett D.S."/>
            <person name="Martin F."/>
            <person name="Nordberg H.P."/>
            <person name="Cantor M.N."/>
            <person name="Hua S.X."/>
        </authorList>
    </citation>
    <scope>NUCLEOTIDE SEQUENCE [LARGE SCALE GENOMIC DNA]</scope>
    <source>
        <strain evidence="2">h7</strain>
    </source>
</reference>
<organism evidence="1 2">
    <name type="scientific">Hebeloma cylindrosporum</name>
    <dbReference type="NCBI Taxonomy" id="76867"/>
    <lineage>
        <taxon>Eukaryota</taxon>
        <taxon>Fungi</taxon>
        <taxon>Dikarya</taxon>
        <taxon>Basidiomycota</taxon>
        <taxon>Agaricomycotina</taxon>
        <taxon>Agaricomycetes</taxon>
        <taxon>Agaricomycetidae</taxon>
        <taxon>Agaricales</taxon>
        <taxon>Agaricineae</taxon>
        <taxon>Hymenogastraceae</taxon>
        <taxon>Hebeloma</taxon>
    </lineage>
</organism>
<dbReference type="HOGENOM" id="CLU_3106596_0_0_1"/>
<protein>
    <submittedName>
        <fullName evidence="1">Uncharacterized protein</fullName>
    </submittedName>
</protein>
<dbReference type="EMBL" id="KN831782">
    <property type="protein sequence ID" value="KIM40499.1"/>
    <property type="molecule type" value="Genomic_DNA"/>
</dbReference>
<proteinExistence type="predicted"/>
<dbReference type="Proteomes" id="UP000053424">
    <property type="component" value="Unassembled WGS sequence"/>
</dbReference>
<dbReference type="AlphaFoldDB" id="A0A0C3C8E3"/>
<evidence type="ECO:0000313" key="2">
    <source>
        <dbReference type="Proteomes" id="UP000053424"/>
    </source>
</evidence>
<sequence length="51" mass="6061">MAIRYFLMIQSAMCVHEYDLYPFYFVILWRIIPPSSYSGLLRCFLGLGDSY</sequence>